<dbReference type="PIRSF" id="PIRSF021377">
    <property type="entry name" value="YtfJ"/>
    <property type="match status" value="1"/>
</dbReference>
<organism evidence="2 3">
    <name type="scientific">Ectobacillus antri</name>
    <dbReference type="NCBI Taxonomy" id="2486280"/>
    <lineage>
        <taxon>Bacteria</taxon>
        <taxon>Bacillati</taxon>
        <taxon>Bacillota</taxon>
        <taxon>Bacilli</taxon>
        <taxon>Bacillales</taxon>
        <taxon>Bacillaceae</taxon>
        <taxon>Ectobacillus</taxon>
    </lineage>
</organism>
<dbReference type="EMBL" id="JARULN010000007">
    <property type="protein sequence ID" value="MDG5754209.1"/>
    <property type="molecule type" value="Genomic_DNA"/>
</dbReference>
<name>A0ABT6H4R2_9BACI</name>
<dbReference type="NCBIfam" id="TIGR02874">
    <property type="entry name" value="spore_ytfJ"/>
    <property type="match status" value="1"/>
</dbReference>
<dbReference type="RefSeq" id="WP_124562995.1">
    <property type="nucleotide sequence ID" value="NZ_JARRRY010000004.1"/>
</dbReference>
<proteinExistence type="predicted"/>
<feature type="compositionally biased region" description="Basic and acidic residues" evidence="1">
    <location>
        <begin position="70"/>
        <end position="80"/>
    </location>
</feature>
<dbReference type="Pfam" id="PF09579">
    <property type="entry name" value="Spore_YtfJ"/>
    <property type="match status" value="1"/>
</dbReference>
<evidence type="ECO:0000313" key="3">
    <source>
        <dbReference type="Proteomes" id="UP001218246"/>
    </source>
</evidence>
<evidence type="ECO:0000313" key="2">
    <source>
        <dbReference type="EMBL" id="MDG5754209.1"/>
    </source>
</evidence>
<protein>
    <submittedName>
        <fullName evidence="2">GerW family sporulation protein</fullName>
    </submittedName>
</protein>
<dbReference type="InterPro" id="IPR014229">
    <property type="entry name" value="Spore_YtfJ"/>
</dbReference>
<keyword evidence="3" id="KW-1185">Reference proteome</keyword>
<dbReference type="PANTHER" id="PTHR39162">
    <property type="entry name" value="GLL3345 PROTEIN"/>
    <property type="match status" value="1"/>
</dbReference>
<comment type="caution">
    <text evidence="2">The sequence shown here is derived from an EMBL/GenBank/DDBJ whole genome shotgun (WGS) entry which is preliminary data.</text>
</comment>
<dbReference type="Proteomes" id="UP001218246">
    <property type="component" value="Unassembled WGS sequence"/>
</dbReference>
<accession>A0ABT6H4R2</accession>
<sequence>MQHPIEDLMKTAMHNLKEMVDVNTILGKPVSTKDGSVILTVSKVAFGFGAGGSDFGSTSKKVSRPHNGHRMPEKPEHEDAYPFGGGSGAGVSIDPVAFLVVGSKGVQVMHLHSNTHLIEKAMDAAPQALQSVQNMINKQ</sequence>
<evidence type="ECO:0000256" key="1">
    <source>
        <dbReference type="SAM" id="MobiDB-lite"/>
    </source>
</evidence>
<gene>
    <name evidence="2" type="primary">ytfJ</name>
    <name evidence="2" type="ORF">P6P90_09530</name>
</gene>
<dbReference type="PANTHER" id="PTHR39162:SF1">
    <property type="entry name" value="SPORULATION PROTEIN YTFJ"/>
    <property type="match status" value="1"/>
</dbReference>
<feature type="region of interest" description="Disordered" evidence="1">
    <location>
        <begin position="53"/>
        <end position="85"/>
    </location>
</feature>
<reference evidence="2 3" key="1">
    <citation type="submission" date="2023-04" db="EMBL/GenBank/DDBJ databases">
        <title>Ectobacillus antri isolated from activated sludge.</title>
        <authorList>
            <person name="Yan P."/>
            <person name="Liu X."/>
        </authorList>
    </citation>
    <scope>NUCLEOTIDE SEQUENCE [LARGE SCALE GENOMIC DNA]</scope>
    <source>
        <strain evidence="2 3">C18H</strain>
    </source>
</reference>